<dbReference type="VEuPathDB" id="CryptoDB:Vbra_8755"/>
<feature type="domain" description="C3H1-type" evidence="7">
    <location>
        <begin position="27"/>
        <end position="54"/>
    </location>
</feature>
<feature type="zinc finger region" description="C3H1-type" evidence="5">
    <location>
        <begin position="62"/>
        <end position="90"/>
    </location>
</feature>
<dbReference type="SUPFAM" id="SSF90229">
    <property type="entry name" value="CCCH zinc finger"/>
    <property type="match status" value="3"/>
</dbReference>
<feature type="compositionally biased region" description="Polar residues" evidence="6">
    <location>
        <begin position="399"/>
        <end position="410"/>
    </location>
</feature>
<keyword evidence="3 5" id="KW-0863">Zinc-finger</keyword>
<keyword evidence="2" id="KW-0677">Repeat</keyword>
<dbReference type="Gene3D" id="4.10.1000.10">
    <property type="entry name" value="Zinc finger, CCCH-type"/>
    <property type="match status" value="3"/>
</dbReference>
<accession>A0A0G4F413</accession>
<feature type="zinc finger region" description="C3H1-type" evidence="5">
    <location>
        <begin position="98"/>
        <end position="125"/>
    </location>
</feature>
<dbReference type="InterPro" id="IPR036855">
    <property type="entry name" value="Znf_CCCH_sf"/>
</dbReference>
<dbReference type="InterPro" id="IPR041367">
    <property type="entry name" value="Znf-CCCH_4"/>
</dbReference>
<dbReference type="OrthoDB" id="415459at2759"/>
<evidence type="ECO:0000256" key="2">
    <source>
        <dbReference type="ARBA" id="ARBA00022737"/>
    </source>
</evidence>
<reference evidence="8 9" key="1">
    <citation type="submission" date="2014-11" db="EMBL/GenBank/DDBJ databases">
        <authorList>
            <person name="Zhu J."/>
            <person name="Qi W."/>
            <person name="Song R."/>
        </authorList>
    </citation>
    <scope>NUCLEOTIDE SEQUENCE [LARGE SCALE GENOMIC DNA]</scope>
</reference>
<dbReference type="OMA" id="TCQFAHS"/>
<dbReference type="Pfam" id="PF18044">
    <property type="entry name" value="zf-CCCH_4"/>
    <property type="match status" value="1"/>
</dbReference>
<protein>
    <recommendedName>
        <fullName evidence="7">C3H1-type domain-containing protein</fullName>
    </recommendedName>
</protein>
<dbReference type="EMBL" id="CDMY01000370">
    <property type="protein sequence ID" value="CEM06755.1"/>
    <property type="molecule type" value="Genomic_DNA"/>
</dbReference>
<evidence type="ECO:0000256" key="6">
    <source>
        <dbReference type="SAM" id="MobiDB-lite"/>
    </source>
</evidence>
<dbReference type="Proteomes" id="UP000041254">
    <property type="component" value="Unassembled WGS sequence"/>
</dbReference>
<dbReference type="PANTHER" id="PTHR12547">
    <property type="entry name" value="CCCH ZINC FINGER/TIS11-RELATED"/>
    <property type="match status" value="1"/>
</dbReference>
<dbReference type="InterPro" id="IPR045877">
    <property type="entry name" value="ZFP36-like"/>
</dbReference>
<dbReference type="PROSITE" id="PS50103">
    <property type="entry name" value="ZF_C3H1"/>
    <property type="match status" value="3"/>
</dbReference>
<feature type="region of interest" description="Disordered" evidence="6">
    <location>
        <begin position="290"/>
        <end position="463"/>
    </location>
</feature>
<evidence type="ECO:0000259" key="7">
    <source>
        <dbReference type="PROSITE" id="PS50103"/>
    </source>
</evidence>
<dbReference type="InterPro" id="IPR000571">
    <property type="entry name" value="Znf_CCCH"/>
</dbReference>
<dbReference type="GO" id="GO:0003729">
    <property type="term" value="F:mRNA binding"/>
    <property type="evidence" value="ECO:0007669"/>
    <property type="project" value="InterPro"/>
</dbReference>
<dbReference type="SMART" id="SM00356">
    <property type="entry name" value="ZnF_C3H1"/>
    <property type="match status" value="3"/>
</dbReference>
<feature type="domain" description="C3H1-type" evidence="7">
    <location>
        <begin position="98"/>
        <end position="125"/>
    </location>
</feature>
<dbReference type="GO" id="GO:0008270">
    <property type="term" value="F:zinc ion binding"/>
    <property type="evidence" value="ECO:0007669"/>
    <property type="project" value="UniProtKB-KW"/>
</dbReference>
<keyword evidence="1 5" id="KW-0479">Metal-binding</keyword>
<dbReference type="AlphaFoldDB" id="A0A0G4F413"/>
<evidence type="ECO:0000256" key="4">
    <source>
        <dbReference type="ARBA" id="ARBA00022833"/>
    </source>
</evidence>
<name>A0A0G4F413_VITBC</name>
<feature type="zinc finger region" description="C3H1-type" evidence="5">
    <location>
        <begin position="27"/>
        <end position="54"/>
    </location>
</feature>
<organism evidence="8 9">
    <name type="scientific">Vitrella brassicaformis (strain CCMP3155)</name>
    <dbReference type="NCBI Taxonomy" id="1169540"/>
    <lineage>
        <taxon>Eukaryota</taxon>
        <taxon>Sar</taxon>
        <taxon>Alveolata</taxon>
        <taxon>Colpodellida</taxon>
        <taxon>Vitrellaceae</taxon>
        <taxon>Vitrella</taxon>
    </lineage>
</organism>
<dbReference type="Pfam" id="PF00642">
    <property type="entry name" value="zf-CCCH"/>
    <property type="match status" value="1"/>
</dbReference>
<feature type="compositionally biased region" description="Basic and acidic residues" evidence="6">
    <location>
        <begin position="421"/>
        <end position="430"/>
    </location>
</feature>
<gene>
    <name evidence="8" type="ORF">Vbra_8755</name>
</gene>
<feature type="compositionally biased region" description="Pro residues" evidence="6">
    <location>
        <begin position="304"/>
        <end position="324"/>
    </location>
</feature>
<feature type="domain" description="C3H1-type" evidence="7">
    <location>
        <begin position="62"/>
        <end position="90"/>
    </location>
</feature>
<dbReference type="PANTHER" id="PTHR12547:SF18">
    <property type="entry name" value="PROTEIN TIS11"/>
    <property type="match status" value="1"/>
</dbReference>
<sequence length="479" mass="52142">MSAGAVPVAASSITLNERDDGVVVDQFYKTKMCPFFAKGDCYRGERCFFAHDARELRPPPNLQKTRLCTAFLKGMCPRDSAHCKFAHGEQELRATDDYFKTSICKYWKAGYCPEGDRCRHAHGDADLRTRRYRRTELEKRARQEGKSVEQLLQEKSQPPLPMTGGTVYPTSRAVSASLPPPSPQLLSPIFPPALSALERDLGPSVSFGQMLPAPSIPPYPWTRAPLSAANSPMSLMGPCPVMYDARVPNPPPYSSYYPLHPPPAPTVPFACGSPPLLGYGPCPLVPDRPFYDRSFSSQSGSPERPSPPYPTSQPHAPPLLPPFPMHRQSKRPPRNHFPSQREADVDPYLAERGGGGHCPWPPARAAPASTEPVHPIPAGRRVTSAATMNATPSIGEYTALSTRQLSSSEGTRAGAPVPARSRSEEQERGKAKSRPKSTASASSGPAERRMPVPPSPLAAAMDRVPADVLYEAQPSGYEE</sequence>
<keyword evidence="4 5" id="KW-0862">Zinc</keyword>
<evidence type="ECO:0000256" key="5">
    <source>
        <dbReference type="PROSITE-ProRule" id="PRU00723"/>
    </source>
</evidence>
<evidence type="ECO:0000256" key="1">
    <source>
        <dbReference type="ARBA" id="ARBA00022723"/>
    </source>
</evidence>
<evidence type="ECO:0000256" key="3">
    <source>
        <dbReference type="ARBA" id="ARBA00022771"/>
    </source>
</evidence>
<keyword evidence="9" id="KW-1185">Reference proteome</keyword>
<dbReference type="InParanoid" id="A0A0G4F413"/>
<dbReference type="STRING" id="1169540.A0A0G4F413"/>
<evidence type="ECO:0000313" key="8">
    <source>
        <dbReference type="EMBL" id="CEM06755.1"/>
    </source>
</evidence>
<proteinExistence type="predicted"/>
<evidence type="ECO:0000313" key="9">
    <source>
        <dbReference type="Proteomes" id="UP000041254"/>
    </source>
</evidence>